<dbReference type="InterPro" id="IPR012677">
    <property type="entry name" value="Nucleotide-bd_a/b_plait_sf"/>
</dbReference>
<dbReference type="GO" id="GO:0006397">
    <property type="term" value="P:mRNA processing"/>
    <property type="evidence" value="ECO:0007669"/>
    <property type="project" value="InterPro"/>
</dbReference>
<dbReference type="PANTHER" id="PTHR48036">
    <property type="entry name" value="SPLICING FACTOR (PAD-1), PUTATIVE (AFU_ORTHOLOGUE AFUA_1G15810)-RELATED"/>
    <property type="match status" value="1"/>
</dbReference>
<dbReference type="CDD" id="cd12284">
    <property type="entry name" value="RRM2_RBM23_RBM39"/>
    <property type="match status" value="1"/>
</dbReference>
<dbReference type="PROSITE" id="PS50102">
    <property type="entry name" value="RRM"/>
    <property type="match status" value="1"/>
</dbReference>
<dbReference type="SUPFAM" id="SSF54928">
    <property type="entry name" value="RNA-binding domain, RBD"/>
    <property type="match status" value="2"/>
</dbReference>
<name>A0A5B6ZC72_DAVIN</name>
<evidence type="ECO:0000313" key="3">
    <source>
        <dbReference type="EMBL" id="MPA41515.1"/>
    </source>
</evidence>
<dbReference type="GO" id="GO:0005634">
    <property type="term" value="C:nucleus"/>
    <property type="evidence" value="ECO:0007669"/>
    <property type="project" value="InterPro"/>
</dbReference>
<dbReference type="InterPro" id="IPR000504">
    <property type="entry name" value="RRM_dom"/>
</dbReference>
<evidence type="ECO:0000256" key="1">
    <source>
        <dbReference type="PROSITE-ProRule" id="PRU00176"/>
    </source>
</evidence>
<sequence>MDRNSRRSKGVGYIEFYDSMSVPMAIALSGQPLLGQPVMVKPSEAEKNLVQSTTSVAGGLIGPYSGGARRLYVGNLHFNIKEDQLRQVFEPFGTVELVQLPTDPETGHCKGFGFIQFARLEDARAAQSLDGQLEIAGRSIKVAFFLSFLHACLVHGFQLLPIKLECQMLGQMLVTLMMMKAVDCL</sequence>
<dbReference type="SMART" id="SM00360">
    <property type="entry name" value="RRM"/>
    <property type="match status" value="1"/>
</dbReference>
<dbReference type="InterPro" id="IPR035979">
    <property type="entry name" value="RBD_domain_sf"/>
</dbReference>
<dbReference type="Gene3D" id="3.30.70.330">
    <property type="match status" value="2"/>
</dbReference>
<proteinExistence type="predicted"/>
<dbReference type="InterPro" id="IPR006509">
    <property type="entry name" value="RBM39_SF"/>
</dbReference>
<dbReference type="EMBL" id="GHES01010956">
    <property type="protein sequence ID" value="MPA41515.1"/>
    <property type="molecule type" value="Transcribed_RNA"/>
</dbReference>
<dbReference type="AlphaFoldDB" id="A0A5B6ZC72"/>
<organism evidence="3">
    <name type="scientific">Davidia involucrata</name>
    <name type="common">Dove tree</name>
    <dbReference type="NCBI Taxonomy" id="16924"/>
    <lineage>
        <taxon>Eukaryota</taxon>
        <taxon>Viridiplantae</taxon>
        <taxon>Streptophyta</taxon>
        <taxon>Embryophyta</taxon>
        <taxon>Tracheophyta</taxon>
        <taxon>Spermatophyta</taxon>
        <taxon>Magnoliopsida</taxon>
        <taxon>eudicotyledons</taxon>
        <taxon>Gunneridae</taxon>
        <taxon>Pentapetalae</taxon>
        <taxon>asterids</taxon>
        <taxon>Cornales</taxon>
        <taxon>Nyssaceae</taxon>
        <taxon>Davidia</taxon>
    </lineage>
</organism>
<dbReference type="GO" id="GO:0003723">
    <property type="term" value="F:RNA binding"/>
    <property type="evidence" value="ECO:0007669"/>
    <property type="project" value="UniProtKB-UniRule"/>
</dbReference>
<evidence type="ECO:0000259" key="2">
    <source>
        <dbReference type="PROSITE" id="PS50102"/>
    </source>
</evidence>
<feature type="domain" description="RRM" evidence="2">
    <location>
        <begin position="69"/>
        <end position="147"/>
    </location>
</feature>
<protein>
    <recommendedName>
        <fullName evidence="2">RRM domain-containing protein</fullName>
    </recommendedName>
</protein>
<keyword evidence="1" id="KW-0694">RNA-binding</keyword>
<accession>A0A5B6ZC72</accession>
<dbReference type="Pfam" id="PF00076">
    <property type="entry name" value="RRM_1"/>
    <property type="match status" value="1"/>
</dbReference>
<gene>
    <name evidence="3" type="ORF">Din_010956</name>
</gene>
<reference evidence="3" key="1">
    <citation type="submission" date="2019-08" db="EMBL/GenBank/DDBJ databases">
        <title>Reference gene set and small RNA set construction with multiple tissues from Davidia involucrata Baill.</title>
        <authorList>
            <person name="Yang H."/>
            <person name="Zhou C."/>
            <person name="Li G."/>
            <person name="Wang J."/>
            <person name="Gao P."/>
            <person name="Wang M."/>
            <person name="Wang R."/>
            <person name="Zhao Y."/>
        </authorList>
    </citation>
    <scope>NUCLEOTIDE SEQUENCE</scope>
    <source>
        <tissue evidence="3">Mixed with DoveR01_LX</tissue>
    </source>
</reference>